<sequence>MGQISNIVQGWGKYFKGKVSDLEKERAKECEKCLDAKVGSYEKFMPDTSLKKVQGLKCDICKCPLSAKLRSKNESCPKGKW</sequence>
<reference evidence="1 2" key="1">
    <citation type="submission" date="2017-08" db="EMBL/GenBank/DDBJ databases">
        <title>The whole genome shortgun sequences of strain Leeuwenhoekiella nanhaiensis G18 from the South China Sea.</title>
        <authorList>
            <person name="Liu Q."/>
        </authorList>
    </citation>
    <scope>NUCLEOTIDE SEQUENCE [LARGE SCALE GENOMIC DNA]</scope>
    <source>
        <strain evidence="1 2">G18</strain>
    </source>
</reference>
<name>A0A2G1VM69_9FLAO</name>
<protein>
    <submittedName>
        <fullName evidence="1">Uncharacterized protein</fullName>
    </submittedName>
</protein>
<dbReference type="Proteomes" id="UP000229433">
    <property type="component" value="Unassembled WGS sequence"/>
</dbReference>
<comment type="caution">
    <text evidence="1">The sequence shown here is derived from an EMBL/GenBank/DDBJ whole genome shotgun (WGS) entry which is preliminary data.</text>
</comment>
<dbReference type="AlphaFoldDB" id="A0A2G1VM69"/>
<evidence type="ECO:0000313" key="1">
    <source>
        <dbReference type="EMBL" id="PHQ27853.1"/>
    </source>
</evidence>
<evidence type="ECO:0000313" key="2">
    <source>
        <dbReference type="Proteomes" id="UP000229433"/>
    </source>
</evidence>
<accession>A0A2G1VM69</accession>
<dbReference type="EMBL" id="NQXA01000026">
    <property type="protein sequence ID" value="PHQ27853.1"/>
    <property type="molecule type" value="Genomic_DNA"/>
</dbReference>
<keyword evidence="2" id="KW-1185">Reference proteome</keyword>
<organism evidence="1 2">
    <name type="scientific">Leeuwenhoekiella nanhaiensis</name>
    <dbReference type="NCBI Taxonomy" id="1655491"/>
    <lineage>
        <taxon>Bacteria</taxon>
        <taxon>Pseudomonadati</taxon>
        <taxon>Bacteroidota</taxon>
        <taxon>Flavobacteriia</taxon>
        <taxon>Flavobacteriales</taxon>
        <taxon>Flavobacteriaceae</taxon>
        <taxon>Leeuwenhoekiella</taxon>
    </lineage>
</organism>
<gene>
    <name evidence="1" type="ORF">CJ305_17770</name>
</gene>
<proteinExistence type="predicted"/>